<accession>A0A317NEZ7</accession>
<dbReference type="EMBL" id="QGTL01000007">
    <property type="protein sequence ID" value="PWV73384.1"/>
    <property type="molecule type" value="Genomic_DNA"/>
</dbReference>
<evidence type="ECO:0000313" key="1">
    <source>
        <dbReference type="EMBL" id="PWV73384.1"/>
    </source>
</evidence>
<evidence type="ECO:0000313" key="2">
    <source>
        <dbReference type="Proteomes" id="UP000246410"/>
    </source>
</evidence>
<proteinExistence type="predicted"/>
<dbReference type="RefSeq" id="WP_146229361.1">
    <property type="nucleotide sequence ID" value="NZ_QGTL01000007.1"/>
</dbReference>
<dbReference type="AlphaFoldDB" id="A0A317NEZ7"/>
<keyword evidence="2" id="KW-1185">Reference proteome</keyword>
<gene>
    <name evidence="1" type="ORF">DFR69_10710</name>
</gene>
<dbReference type="SUPFAM" id="SSF140453">
    <property type="entry name" value="EsxAB dimer-like"/>
    <property type="match status" value="1"/>
</dbReference>
<name>A0A317NEZ7_9NOCA</name>
<organism evidence="1 2">
    <name type="scientific">Nocardia neocaledoniensis</name>
    <dbReference type="NCBI Taxonomy" id="236511"/>
    <lineage>
        <taxon>Bacteria</taxon>
        <taxon>Bacillati</taxon>
        <taxon>Actinomycetota</taxon>
        <taxon>Actinomycetes</taxon>
        <taxon>Mycobacteriales</taxon>
        <taxon>Nocardiaceae</taxon>
        <taxon>Nocardia</taxon>
    </lineage>
</organism>
<dbReference type="InterPro" id="IPR036689">
    <property type="entry name" value="ESAT-6-like_sf"/>
</dbReference>
<comment type="caution">
    <text evidence="1">The sequence shown here is derived from an EMBL/GenBank/DDBJ whole genome shotgun (WGS) entry which is preliminary data.</text>
</comment>
<protein>
    <submittedName>
        <fullName evidence="1">Uncharacterized protein</fullName>
    </submittedName>
</protein>
<reference evidence="1 2" key="1">
    <citation type="submission" date="2018-05" db="EMBL/GenBank/DDBJ databases">
        <title>Genomic Encyclopedia of Type Strains, Phase IV (KMG-IV): sequencing the most valuable type-strain genomes for metagenomic binning, comparative biology and taxonomic classification.</title>
        <authorList>
            <person name="Goeker M."/>
        </authorList>
    </citation>
    <scope>NUCLEOTIDE SEQUENCE [LARGE SCALE GENOMIC DNA]</scope>
    <source>
        <strain evidence="1 2">DSM 44717</strain>
    </source>
</reference>
<dbReference type="Proteomes" id="UP000246410">
    <property type="component" value="Unassembled WGS sequence"/>
</dbReference>
<sequence>MTKQIKPKKSELDRWDLDGLQAWVNKLKSVNDGFLESITSSRNYFGEVASSWQGVAYNAAYERVDEDFEQSRRIFYEIEDVPTAAQSSVTNLWLLRRAALDKYSDATLAGYAVSDDWIVSGSDKGSVSRSDCQAALNIALDSLSIEILNMQGILTSNALTYWRVTTLQSTPTE</sequence>